<dbReference type="InterPro" id="IPR038763">
    <property type="entry name" value="DHH_sf"/>
</dbReference>
<proteinExistence type="predicted"/>
<evidence type="ECO:0000256" key="1">
    <source>
        <dbReference type="SAM" id="MobiDB-lite"/>
    </source>
</evidence>
<dbReference type="PANTHER" id="PTHR47618:SF1">
    <property type="entry name" value="BIFUNCTIONAL OLIGORIBONUCLEASE AND PAP PHOSPHATASE NRNA"/>
    <property type="match status" value="1"/>
</dbReference>
<evidence type="ECO:0008006" key="4">
    <source>
        <dbReference type="Google" id="ProtNLM"/>
    </source>
</evidence>
<sequence length="279" mass="30235">MNESSFGSIIDSSHSILILLPSKPYFDQVAAGLALYLALREEKDTTITCPSPMLVEFNRLVGVNKVTGELGNKNLTIRFANYKASDIEKVSYDIENGEFKLTVVPKAGFVSPKKEQVVFEYSGLSAETMILIGGANETHFPVLSSKALGESRIIHVGTRALSLSAEKVMSFAAPASSISELVTTLINQSGRRLDQDIATNLLMGIEEGSQDFKGPDVTPETFEIAAQLLRAGGQRTPRERPEGSSYPPGAVPGQVVEVEKKEAPKDWLEPKIYKGTSIS</sequence>
<reference evidence="2 3" key="1">
    <citation type="journal article" date="2015" name="Nature">
        <title>rRNA introns, odd ribosomes, and small enigmatic genomes across a large radiation of phyla.</title>
        <authorList>
            <person name="Brown C.T."/>
            <person name="Hug L.A."/>
            <person name="Thomas B.C."/>
            <person name="Sharon I."/>
            <person name="Castelle C.J."/>
            <person name="Singh A."/>
            <person name="Wilkins M.J."/>
            <person name="Williams K.H."/>
            <person name="Banfield J.F."/>
        </authorList>
    </citation>
    <scope>NUCLEOTIDE SEQUENCE [LARGE SCALE GENOMIC DNA]</scope>
</reference>
<dbReference type="SUPFAM" id="SSF64182">
    <property type="entry name" value="DHH phosphoesterases"/>
    <property type="match status" value="1"/>
</dbReference>
<protein>
    <recommendedName>
        <fullName evidence="4">Phosphoesterase RecJ domain protein</fullName>
    </recommendedName>
</protein>
<dbReference type="Gene3D" id="3.90.1640.10">
    <property type="entry name" value="inorganic pyrophosphatase (n-terminal core)"/>
    <property type="match status" value="1"/>
</dbReference>
<evidence type="ECO:0000313" key="3">
    <source>
        <dbReference type="Proteomes" id="UP000034086"/>
    </source>
</evidence>
<dbReference type="AlphaFoldDB" id="A0A0G1M7H5"/>
<evidence type="ECO:0000313" key="2">
    <source>
        <dbReference type="EMBL" id="KKU04181.1"/>
    </source>
</evidence>
<dbReference type="EMBL" id="LCKQ01000002">
    <property type="protein sequence ID" value="KKU04181.1"/>
    <property type="molecule type" value="Genomic_DNA"/>
</dbReference>
<comment type="caution">
    <text evidence="2">The sequence shown here is derived from an EMBL/GenBank/DDBJ whole genome shotgun (WGS) entry which is preliminary data.</text>
</comment>
<organism evidence="2 3">
    <name type="scientific">Candidatus Woesebacteria bacterium GW2011_GWE1_45_18</name>
    <dbReference type="NCBI Taxonomy" id="1618598"/>
    <lineage>
        <taxon>Bacteria</taxon>
        <taxon>Candidatus Woeseibacteriota</taxon>
    </lineage>
</organism>
<accession>A0A0G1M7H5</accession>
<gene>
    <name evidence="2" type="ORF">UX03_C0002G0005</name>
</gene>
<dbReference type="InterPro" id="IPR051319">
    <property type="entry name" value="Oligoribo/pAp-PDE_c-di-AMP_PDE"/>
</dbReference>
<dbReference type="Proteomes" id="UP000034086">
    <property type="component" value="Unassembled WGS sequence"/>
</dbReference>
<feature type="region of interest" description="Disordered" evidence="1">
    <location>
        <begin position="231"/>
        <end position="253"/>
    </location>
</feature>
<dbReference type="PANTHER" id="PTHR47618">
    <property type="entry name" value="BIFUNCTIONAL OLIGORIBONUCLEASE AND PAP PHOSPHATASE NRNA"/>
    <property type="match status" value="1"/>
</dbReference>
<name>A0A0G1M7H5_9BACT</name>